<proteinExistence type="predicted"/>
<organism evidence="1 2">
    <name type="scientific">Clavispora lusitaniae (strain ATCC 42720)</name>
    <name type="common">Yeast</name>
    <name type="synonym">Candida lusitaniae</name>
    <dbReference type="NCBI Taxonomy" id="306902"/>
    <lineage>
        <taxon>Eukaryota</taxon>
        <taxon>Fungi</taxon>
        <taxon>Dikarya</taxon>
        <taxon>Ascomycota</taxon>
        <taxon>Saccharomycotina</taxon>
        <taxon>Pichiomycetes</taxon>
        <taxon>Metschnikowiaceae</taxon>
        <taxon>Clavispora</taxon>
    </lineage>
</organism>
<dbReference type="EMBL" id="CH408082">
    <property type="protein sequence ID" value="EEQ41211.1"/>
    <property type="molecule type" value="Genomic_DNA"/>
</dbReference>
<dbReference type="AlphaFoldDB" id="C4YB46"/>
<protein>
    <submittedName>
        <fullName evidence="1">Uncharacterized protein</fullName>
    </submittedName>
</protein>
<dbReference type="VEuPathDB" id="FungiDB:CLUG_05338"/>
<dbReference type="KEGG" id="clu:CLUG_05338"/>
<name>C4YB46_CLAL4</name>
<reference evidence="1 2" key="1">
    <citation type="journal article" date="2009" name="Nature">
        <title>Evolution of pathogenicity and sexual reproduction in eight Candida genomes.</title>
        <authorList>
            <person name="Butler G."/>
            <person name="Rasmussen M.D."/>
            <person name="Lin M.F."/>
            <person name="Santos M.A."/>
            <person name="Sakthikumar S."/>
            <person name="Munro C.A."/>
            <person name="Rheinbay E."/>
            <person name="Grabherr M."/>
            <person name="Forche A."/>
            <person name="Reedy J.L."/>
            <person name="Agrafioti I."/>
            <person name="Arnaud M.B."/>
            <person name="Bates S."/>
            <person name="Brown A.J."/>
            <person name="Brunke S."/>
            <person name="Costanzo M.C."/>
            <person name="Fitzpatrick D.A."/>
            <person name="de Groot P.W."/>
            <person name="Harris D."/>
            <person name="Hoyer L.L."/>
            <person name="Hube B."/>
            <person name="Klis F.M."/>
            <person name="Kodira C."/>
            <person name="Lennard N."/>
            <person name="Logue M.E."/>
            <person name="Martin R."/>
            <person name="Neiman A.M."/>
            <person name="Nikolaou E."/>
            <person name="Quail M.A."/>
            <person name="Quinn J."/>
            <person name="Santos M.C."/>
            <person name="Schmitzberger F.F."/>
            <person name="Sherlock G."/>
            <person name="Shah P."/>
            <person name="Silverstein K.A."/>
            <person name="Skrzypek M.S."/>
            <person name="Soll D."/>
            <person name="Staggs R."/>
            <person name="Stansfield I."/>
            <person name="Stumpf M.P."/>
            <person name="Sudbery P.E."/>
            <person name="Srikantha T."/>
            <person name="Zeng Q."/>
            <person name="Berman J."/>
            <person name="Berriman M."/>
            <person name="Heitman J."/>
            <person name="Gow N.A."/>
            <person name="Lorenz M.C."/>
            <person name="Birren B.W."/>
            <person name="Kellis M."/>
            <person name="Cuomo C.A."/>
        </authorList>
    </citation>
    <scope>NUCLEOTIDE SEQUENCE [LARGE SCALE GENOMIC DNA]</scope>
    <source>
        <strain evidence="1 2">ATCC 42720</strain>
    </source>
</reference>
<evidence type="ECO:0000313" key="2">
    <source>
        <dbReference type="Proteomes" id="UP000007703"/>
    </source>
</evidence>
<accession>C4YB46</accession>
<dbReference type="InParanoid" id="C4YB46"/>
<gene>
    <name evidence="1" type="ORF">CLUG_05338</name>
</gene>
<sequence length="241" mass="25864">MSAQMNLSLYAGADESLIVLSTSANWAIHAPYFLSHRPTGLVSHWQSTCIRRLLGQNKVLELLVGLVQVVVDNDQIVGASSSVLHLSSGSGDSLGNGILSLGASSSQSLLQSLDRRRRHKQVSGVNGRSLDRLDTLHINVQETDFVGLDHVFNGLDGRAVVVSRESGPLDELLLVNHLLEILHLGEVVVHTINFAGSRGSGGVGNRKAKLVGELSKELFQKSGLTSARRPGNNNWSSHGKN</sequence>
<dbReference type="Proteomes" id="UP000007703">
    <property type="component" value="Unassembled WGS sequence"/>
</dbReference>
<evidence type="ECO:0000313" key="1">
    <source>
        <dbReference type="EMBL" id="EEQ41211.1"/>
    </source>
</evidence>
<dbReference type="HOGENOM" id="CLU_1151690_0_0_1"/>